<dbReference type="PROSITE" id="PS51257">
    <property type="entry name" value="PROKAR_LIPOPROTEIN"/>
    <property type="match status" value="1"/>
</dbReference>
<organism evidence="3 4">
    <name type="scientific">Cellulophaga fucicola</name>
    <dbReference type="NCBI Taxonomy" id="76595"/>
    <lineage>
        <taxon>Bacteria</taxon>
        <taxon>Pseudomonadati</taxon>
        <taxon>Bacteroidota</taxon>
        <taxon>Flavobacteriia</taxon>
        <taxon>Flavobacteriales</taxon>
        <taxon>Flavobacteriaceae</taxon>
        <taxon>Cellulophaga</taxon>
    </lineage>
</organism>
<evidence type="ECO:0000259" key="2">
    <source>
        <dbReference type="Pfam" id="PF12706"/>
    </source>
</evidence>
<proteinExistence type="predicted"/>
<dbReference type="InterPro" id="IPR001279">
    <property type="entry name" value="Metallo-B-lactamas"/>
</dbReference>
<dbReference type="OrthoDB" id="9800940at2"/>
<dbReference type="Gene3D" id="3.60.15.10">
    <property type="entry name" value="Ribonuclease Z/Hydroxyacylglutathione hydrolase-like"/>
    <property type="match status" value="1"/>
</dbReference>
<dbReference type="Pfam" id="PF12706">
    <property type="entry name" value="Lactamase_B_2"/>
    <property type="match status" value="1"/>
</dbReference>
<dbReference type="STRING" id="76595.SAMN05660313_02778"/>
<keyword evidence="1" id="KW-0732">Signal</keyword>
<sequence length="326" mass="36226">MAKNLLKALVLLVFFSACVSKDKTTKPTEKTVLTTPKISNTALVILGTVQDAGSPQIGCKKDCCKELFTNPDASRKVVSLGVVDSENKATFLFEATPDIASQVKALKNSASFTAEEIPTGIFLTHAHIGHYAGLMYLGKEAMNANCAAVYAMPKMKTFIEENGPWSQLLVNKNIEIKATENRKTLELTSNLKVIPFTVPHRDEFSETVGYTITGPNKSALFIPDIDKWKKWEQDITTEIAKVDYAFIDATFFDAEEINNRDISEIPHPFIVESMELFKELSATEKSKINFIHFNHTNPALNLESAKAKQIIKNGFNIAQINNVYNL</sequence>
<dbReference type="EMBL" id="FPIY01000004">
    <property type="protein sequence ID" value="SFW60819.1"/>
    <property type="molecule type" value="Genomic_DNA"/>
</dbReference>
<evidence type="ECO:0000313" key="3">
    <source>
        <dbReference type="EMBL" id="SFW60819.1"/>
    </source>
</evidence>
<dbReference type="AlphaFoldDB" id="A0A1K1QMG9"/>
<accession>A0A1K1QMG9</accession>
<evidence type="ECO:0000256" key="1">
    <source>
        <dbReference type="SAM" id="SignalP"/>
    </source>
</evidence>
<dbReference type="PANTHER" id="PTHR42663:SF6">
    <property type="entry name" value="HYDROLASE C777.06C-RELATED"/>
    <property type="match status" value="1"/>
</dbReference>
<protein>
    <submittedName>
        <fullName evidence="3">Pyrroloquinoline quinone biosynthesis protein B</fullName>
    </submittedName>
</protein>
<gene>
    <name evidence="3" type="ORF">SAMN05660313_02778</name>
</gene>
<name>A0A1K1QMG9_9FLAO</name>
<feature type="domain" description="Metallo-beta-lactamase" evidence="2">
    <location>
        <begin position="91"/>
        <end position="285"/>
    </location>
</feature>
<dbReference type="Proteomes" id="UP000183257">
    <property type="component" value="Unassembled WGS sequence"/>
</dbReference>
<dbReference type="SUPFAM" id="SSF56281">
    <property type="entry name" value="Metallo-hydrolase/oxidoreductase"/>
    <property type="match status" value="1"/>
</dbReference>
<reference evidence="4" key="1">
    <citation type="submission" date="2016-11" db="EMBL/GenBank/DDBJ databases">
        <authorList>
            <person name="Varghese N."/>
            <person name="Submissions S."/>
        </authorList>
    </citation>
    <scope>NUCLEOTIDE SEQUENCE [LARGE SCALE GENOMIC DNA]</scope>
    <source>
        <strain evidence="4">DSM 24786</strain>
    </source>
</reference>
<feature type="signal peptide" evidence="1">
    <location>
        <begin position="1"/>
        <end position="22"/>
    </location>
</feature>
<feature type="chain" id="PRO_5012792190" evidence="1">
    <location>
        <begin position="23"/>
        <end position="326"/>
    </location>
</feature>
<evidence type="ECO:0000313" key="4">
    <source>
        <dbReference type="Proteomes" id="UP000183257"/>
    </source>
</evidence>
<dbReference type="InterPro" id="IPR036866">
    <property type="entry name" value="RibonucZ/Hydroxyglut_hydro"/>
</dbReference>
<dbReference type="PANTHER" id="PTHR42663">
    <property type="entry name" value="HYDROLASE C777.06C-RELATED-RELATED"/>
    <property type="match status" value="1"/>
</dbReference>
<dbReference type="RefSeq" id="WP_072304539.1">
    <property type="nucleotide sequence ID" value="NZ_FPIY01000004.1"/>
</dbReference>
<keyword evidence="4" id="KW-1185">Reference proteome</keyword>